<name>B9RXS6_RICCO</name>
<feature type="signal peptide" evidence="3">
    <location>
        <begin position="1"/>
        <end position="21"/>
    </location>
</feature>
<accession>B9RXS6</accession>
<proteinExistence type="predicted"/>
<dbReference type="AlphaFoldDB" id="B9RXS6"/>
<evidence type="ECO:0000259" key="4">
    <source>
        <dbReference type="PROSITE" id="PS51473"/>
    </source>
</evidence>
<keyword evidence="6" id="KW-1185">Reference proteome</keyword>
<evidence type="ECO:0000256" key="2">
    <source>
        <dbReference type="ARBA" id="ARBA00022737"/>
    </source>
</evidence>
<keyword evidence="1 3" id="KW-0732">Signal</keyword>
<evidence type="ECO:0000313" key="6">
    <source>
        <dbReference type="Proteomes" id="UP000008311"/>
    </source>
</evidence>
<dbReference type="PANTHER" id="PTHR32099:SF42">
    <property type="entry name" value="CYSTEINE-RICH RECEPTOR-LIKE PROTEIN KINASE 9-RELATED"/>
    <property type="match status" value="1"/>
</dbReference>
<sequence>MMMKLFAILCIIRLLNHRVEATENPVYISCSRSTDFTANSTYQANLDIVLSSLLSNSTSQNGFYSFSAGHSPSDTVYGSFFCRGDLTTENCKDCVMNATKDMNLNCSGHRQSIIWTC</sequence>
<dbReference type="Gene3D" id="3.30.430.20">
    <property type="entry name" value="Gnk2 domain, C-X8-C-X2-C motif"/>
    <property type="match status" value="1"/>
</dbReference>
<evidence type="ECO:0000256" key="1">
    <source>
        <dbReference type="ARBA" id="ARBA00022729"/>
    </source>
</evidence>
<dbReference type="CDD" id="cd23509">
    <property type="entry name" value="Gnk2-like"/>
    <property type="match status" value="1"/>
</dbReference>
<evidence type="ECO:0000256" key="3">
    <source>
        <dbReference type="SAM" id="SignalP"/>
    </source>
</evidence>
<dbReference type="EMBL" id="EQ973828">
    <property type="protein sequence ID" value="EEF43932.1"/>
    <property type="molecule type" value="Genomic_DNA"/>
</dbReference>
<keyword evidence="2" id="KW-0677">Repeat</keyword>
<gene>
    <name evidence="5" type="ORF">RCOM_0905960</name>
</gene>
<organism evidence="5 6">
    <name type="scientific">Ricinus communis</name>
    <name type="common">Castor bean</name>
    <dbReference type="NCBI Taxonomy" id="3988"/>
    <lineage>
        <taxon>Eukaryota</taxon>
        <taxon>Viridiplantae</taxon>
        <taxon>Streptophyta</taxon>
        <taxon>Embryophyta</taxon>
        <taxon>Tracheophyta</taxon>
        <taxon>Spermatophyta</taxon>
        <taxon>Magnoliopsida</taxon>
        <taxon>eudicotyledons</taxon>
        <taxon>Gunneridae</taxon>
        <taxon>Pentapetalae</taxon>
        <taxon>rosids</taxon>
        <taxon>fabids</taxon>
        <taxon>Malpighiales</taxon>
        <taxon>Euphorbiaceae</taxon>
        <taxon>Acalyphoideae</taxon>
        <taxon>Acalypheae</taxon>
        <taxon>Ricinus</taxon>
    </lineage>
</organism>
<dbReference type="PANTHER" id="PTHR32099">
    <property type="entry name" value="CYSTEINE-RICH REPEAT SECRETORY PROTEIN"/>
    <property type="match status" value="1"/>
</dbReference>
<dbReference type="InParanoid" id="B9RXS6"/>
<feature type="chain" id="PRO_5002891424" description="Gnk2-homologous domain-containing protein" evidence="3">
    <location>
        <begin position="22"/>
        <end position="117"/>
    </location>
</feature>
<dbReference type="STRING" id="3988.B9RXS6"/>
<dbReference type="PROSITE" id="PS51473">
    <property type="entry name" value="GNK2"/>
    <property type="match status" value="1"/>
</dbReference>
<dbReference type="Pfam" id="PF01657">
    <property type="entry name" value="Stress-antifung"/>
    <property type="match status" value="1"/>
</dbReference>
<dbReference type="InterPro" id="IPR002902">
    <property type="entry name" value="GNK2"/>
</dbReference>
<dbReference type="InterPro" id="IPR038408">
    <property type="entry name" value="GNK2_sf"/>
</dbReference>
<protein>
    <recommendedName>
        <fullName evidence="4">Gnk2-homologous domain-containing protein</fullName>
    </recommendedName>
</protein>
<evidence type="ECO:0000313" key="5">
    <source>
        <dbReference type="EMBL" id="EEF43932.1"/>
    </source>
</evidence>
<reference evidence="6" key="1">
    <citation type="journal article" date="2010" name="Nat. Biotechnol.">
        <title>Draft genome sequence of the oilseed species Ricinus communis.</title>
        <authorList>
            <person name="Chan A.P."/>
            <person name="Crabtree J."/>
            <person name="Zhao Q."/>
            <person name="Lorenzi H."/>
            <person name="Orvis J."/>
            <person name="Puiu D."/>
            <person name="Melake-Berhan A."/>
            <person name="Jones K.M."/>
            <person name="Redman J."/>
            <person name="Chen G."/>
            <person name="Cahoon E.B."/>
            <person name="Gedil M."/>
            <person name="Stanke M."/>
            <person name="Haas B.J."/>
            <person name="Wortman J.R."/>
            <person name="Fraser-Liggett C.M."/>
            <person name="Ravel J."/>
            <person name="Rabinowicz P.D."/>
        </authorList>
    </citation>
    <scope>NUCLEOTIDE SEQUENCE [LARGE SCALE GENOMIC DNA]</scope>
    <source>
        <strain evidence="6">cv. Hale</strain>
    </source>
</reference>
<feature type="domain" description="Gnk2-homologous" evidence="4">
    <location>
        <begin position="24"/>
        <end position="117"/>
    </location>
</feature>
<dbReference type="Proteomes" id="UP000008311">
    <property type="component" value="Unassembled WGS sequence"/>
</dbReference>